<comment type="catalytic activity">
    <reaction evidence="4 7">
        <text>L-proline + NADP(+) = (S)-1-pyrroline-5-carboxylate + NADPH + 2 H(+)</text>
        <dbReference type="Rhea" id="RHEA:14109"/>
        <dbReference type="ChEBI" id="CHEBI:15378"/>
        <dbReference type="ChEBI" id="CHEBI:17388"/>
        <dbReference type="ChEBI" id="CHEBI:57783"/>
        <dbReference type="ChEBI" id="CHEBI:58349"/>
        <dbReference type="ChEBI" id="CHEBI:60039"/>
        <dbReference type="EC" id="1.5.1.2"/>
    </reaction>
</comment>
<dbReference type="SUPFAM" id="SSF51735">
    <property type="entry name" value="NAD(P)-binding Rossmann-fold domains"/>
    <property type="match status" value="1"/>
</dbReference>
<sequence>MQQKKIGFIGGGNMTKAIVSGLVKQGYPVQYITVCDRNQPKRHAFEMLGVHTSQDSFNTARNAEVIVLAVKPQAMAETCAVLSKQDLSQKQIISVAAGIKIDRLQTYLPTAKQIIRVMPNTPALLLTGMSGLYPNANTTSAFKQFCADMFASIGKICWLEQEEDINLVIAGSGSSPAYFFLFMEAMYHFLLEKGVEATTARLLIEQSAFGAAKMVKDNPTLTLAELRQQVTSKGGTTAAAINVFEQAQLSTITANAMQAAIDRATEMEKLF</sequence>
<dbReference type="GO" id="GO:0004735">
    <property type="term" value="F:pyrroline-5-carboxylate reductase activity"/>
    <property type="evidence" value="ECO:0007669"/>
    <property type="project" value="UniProtKB-UniRule"/>
</dbReference>
<dbReference type="InterPro" id="IPR029036">
    <property type="entry name" value="P5CR_dimer"/>
</dbReference>
<evidence type="ECO:0000256" key="7">
    <source>
        <dbReference type="RuleBase" id="RU003903"/>
    </source>
</evidence>
<evidence type="ECO:0000256" key="5">
    <source>
        <dbReference type="NCBIfam" id="TIGR00112"/>
    </source>
</evidence>
<dbReference type="InterPro" id="IPR053790">
    <property type="entry name" value="P5CR-like_CS"/>
</dbReference>
<comment type="function">
    <text evidence="4">Catalyzes the reduction of 1-pyrroline-5-carboxylate (PCA) to L-proline.</text>
</comment>
<protein>
    <recommendedName>
        <fullName evidence="4 5">Pyrroline-5-carboxylate reductase</fullName>
        <shortName evidence="4">P5C reductase</shortName>
        <shortName evidence="4">P5CR</shortName>
        <ecNumber evidence="4 5">1.5.1.2</ecNumber>
    </recommendedName>
    <alternativeName>
        <fullName evidence="4">PCA reductase</fullName>
    </alternativeName>
</protein>
<gene>
    <name evidence="4" type="primary">proC</name>
    <name evidence="8" type="ORF">CEP48_08250</name>
</gene>
<dbReference type="InterPro" id="IPR028939">
    <property type="entry name" value="P5C_Rdtase_cat_N"/>
</dbReference>
<dbReference type="Proteomes" id="UP000955338">
    <property type="component" value="Chromosome"/>
</dbReference>
<feature type="binding site" evidence="6">
    <location>
        <begin position="9"/>
        <end position="14"/>
    </location>
    <ligand>
        <name>NADP(+)</name>
        <dbReference type="ChEBI" id="CHEBI:58349"/>
    </ligand>
</feature>
<dbReference type="GO" id="GO:0005737">
    <property type="term" value="C:cytoplasm"/>
    <property type="evidence" value="ECO:0007669"/>
    <property type="project" value="UniProtKB-SubCell"/>
</dbReference>
<evidence type="ECO:0000256" key="2">
    <source>
        <dbReference type="ARBA" id="ARBA00022857"/>
    </source>
</evidence>
<dbReference type="InterPro" id="IPR008927">
    <property type="entry name" value="6-PGluconate_DH-like_C_sf"/>
</dbReference>
<evidence type="ECO:0000256" key="1">
    <source>
        <dbReference type="ARBA" id="ARBA00005525"/>
    </source>
</evidence>
<evidence type="ECO:0000313" key="9">
    <source>
        <dbReference type="Proteomes" id="UP000955338"/>
    </source>
</evidence>
<dbReference type="PIRSF" id="PIRSF000193">
    <property type="entry name" value="Pyrrol-5-carb_rd"/>
    <property type="match status" value="1"/>
</dbReference>
<dbReference type="InterPro" id="IPR000304">
    <property type="entry name" value="Pyrroline-COOH_reductase"/>
</dbReference>
<dbReference type="FunFam" id="1.10.3730.10:FF:000001">
    <property type="entry name" value="Pyrroline-5-carboxylate reductase"/>
    <property type="match status" value="1"/>
</dbReference>
<dbReference type="Pfam" id="PF14748">
    <property type="entry name" value="P5CR_dimer"/>
    <property type="match status" value="1"/>
</dbReference>
<dbReference type="GO" id="GO:0055129">
    <property type="term" value="P:L-proline biosynthetic process"/>
    <property type="evidence" value="ECO:0007669"/>
    <property type="project" value="UniProtKB-UniRule"/>
</dbReference>
<name>A0A8D4J167_9PAST</name>
<dbReference type="RefSeq" id="WP_261920083.1">
    <property type="nucleotide sequence ID" value="NZ_CP022011.1"/>
</dbReference>
<comment type="subcellular location">
    <subcellularLocation>
        <location evidence="4">Cytoplasm</location>
    </subcellularLocation>
</comment>
<keyword evidence="9" id="KW-1185">Reference proteome</keyword>
<dbReference type="Pfam" id="PF03807">
    <property type="entry name" value="F420_oxidored"/>
    <property type="match status" value="1"/>
</dbReference>
<dbReference type="UniPathway" id="UPA00098">
    <property type="reaction ID" value="UER00361"/>
</dbReference>
<dbReference type="PANTHER" id="PTHR11645">
    <property type="entry name" value="PYRROLINE-5-CARBOXYLATE REDUCTASE"/>
    <property type="match status" value="1"/>
</dbReference>
<evidence type="ECO:0000256" key="3">
    <source>
        <dbReference type="ARBA" id="ARBA00023002"/>
    </source>
</evidence>
<dbReference type="NCBIfam" id="TIGR00112">
    <property type="entry name" value="proC"/>
    <property type="match status" value="1"/>
</dbReference>
<dbReference type="InterPro" id="IPR036291">
    <property type="entry name" value="NAD(P)-bd_dom_sf"/>
</dbReference>
<comment type="pathway">
    <text evidence="4 7">Amino-acid biosynthesis; L-proline biosynthesis; L-proline from L-glutamate 5-semialdehyde: step 1/1.</text>
</comment>
<dbReference type="Gene3D" id="3.40.50.720">
    <property type="entry name" value="NAD(P)-binding Rossmann-like Domain"/>
    <property type="match status" value="1"/>
</dbReference>
<dbReference type="PROSITE" id="PS00521">
    <property type="entry name" value="P5CR"/>
    <property type="match status" value="1"/>
</dbReference>
<keyword evidence="4 7" id="KW-0028">Amino-acid biosynthesis</keyword>
<dbReference type="HAMAP" id="MF_01925">
    <property type="entry name" value="P5C_reductase"/>
    <property type="match status" value="1"/>
</dbReference>
<reference evidence="8" key="1">
    <citation type="submission" date="2017-06" db="EMBL/GenBank/DDBJ databases">
        <title>Genome sequencing of pathogenic and non-pathogenic strains within Bisgaard taxon 40.</title>
        <authorList>
            <person name="Ladner J.T."/>
            <person name="Lovett S.P."/>
            <person name="Koroleva G."/>
            <person name="Lorch J.M."/>
        </authorList>
    </citation>
    <scope>NUCLEOTIDE SEQUENCE</scope>
    <source>
        <strain evidence="8">27576-1-I1</strain>
    </source>
</reference>
<keyword evidence="3 4" id="KW-0560">Oxidoreductase</keyword>
<feature type="binding site" evidence="6">
    <location>
        <begin position="69"/>
        <end position="72"/>
    </location>
    <ligand>
        <name>NADP(+)</name>
        <dbReference type="ChEBI" id="CHEBI:58349"/>
    </ligand>
</feature>
<proteinExistence type="inferred from homology"/>
<evidence type="ECO:0000256" key="4">
    <source>
        <dbReference type="HAMAP-Rule" id="MF_01925"/>
    </source>
</evidence>
<comment type="catalytic activity">
    <reaction evidence="4">
        <text>L-proline + NAD(+) = (S)-1-pyrroline-5-carboxylate + NADH + 2 H(+)</text>
        <dbReference type="Rhea" id="RHEA:14105"/>
        <dbReference type="ChEBI" id="CHEBI:15378"/>
        <dbReference type="ChEBI" id="CHEBI:17388"/>
        <dbReference type="ChEBI" id="CHEBI:57540"/>
        <dbReference type="ChEBI" id="CHEBI:57945"/>
        <dbReference type="ChEBI" id="CHEBI:60039"/>
        <dbReference type="EC" id="1.5.1.2"/>
    </reaction>
</comment>
<keyword evidence="4 7" id="KW-0641">Proline biosynthesis</keyword>
<dbReference type="EMBL" id="CP022011">
    <property type="protein sequence ID" value="QDJ15411.1"/>
    <property type="molecule type" value="Genomic_DNA"/>
</dbReference>
<keyword evidence="4" id="KW-0963">Cytoplasm</keyword>
<evidence type="ECO:0000313" key="8">
    <source>
        <dbReference type="EMBL" id="QDJ15411.1"/>
    </source>
</evidence>
<keyword evidence="2 4" id="KW-0521">NADP</keyword>
<accession>A0A8D4J167</accession>
<organism evidence="8 9">
    <name type="scientific">Mergibacter septicus</name>
    <dbReference type="NCBI Taxonomy" id="221402"/>
    <lineage>
        <taxon>Bacteria</taxon>
        <taxon>Pseudomonadati</taxon>
        <taxon>Pseudomonadota</taxon>
        <taxon>Gammaproteobacteria</taxon>
        <taxon>Pasteurellales</taxon>
        <taxon>Pasteurellaceae</taxon>
        <taxon>Mergibacter</taxon>
    </lineage>
</organism>
<dbReference type="PANTHER" id="PTHR11645:SF0">
    <property type="entry name" value="PYRROLINE-5-CARBOXYLATE REDUCTASE 3"/>
    <property type="match status" value="1"/>
</dbReference>
<comment type="similarity">
    <text evidence="1 4 7">Belongs to the pyrroline-5-carboxylate reductase family.</text>
</comment>
<dbReference type="AlphaFoldDB" id="A0A8D4J167"/>
<dbReference type="EC" id="1.5.1.2" evidence="4 5"/>
<dbReference type="SUPFAM" id="SSF48179">
    <property type="entry name" value="6-phosphogluconate dehydrogenase C-terminal domain-like"/>
    <property type="match status" value="1"/>
</dbReference>
<dbReference type="Gene3D" id="1.10.3730.10">
    <property type="entry name" value="ProC C-terminal domain-like"/>
    <property type="match status" value="1"/>
</dbReference>
<evidence type="ECO:0000256" key="6">
    <source>
        <dbReference type="PIRSR" id="PIRSR000193-1"/>
    </source>
</evidence>